<keyword evidence="2" id="KW-0521">NADP</keyword>
<sequence length="342" mass="38182">MCSITDSCSRDILTLISMSISATNITLNNGIKMPLFGLGTWQSKPEDVKSAVRTALDTGYRLIDTAFNYQNEEAIGEVLKKYTETGKVKREDLYITTKLGNILTRPADVQYAMSESLRKLQVSYVDLFLIHIPLVLKKQADPYNILPMKDGQLDHDGAVDFEGVWKEMEKLVDEGKTKNIGISNFNVAQVERIMKVARVKPVVNQVECHAYFQQKELEAAMKKHDIVIMAYGSLGSPGSAAIITVPGESPPPVLLQDPVLGEMAKKYKKTPAQILIRNLLQRKVIVIPKSVTPSRIQENGNVFDFKISSEDMATIAGIDKDLRMFKFHIMANAPDYPFNCPV</sequence>
<evidence type="ECO:0000256" key="5">
    <source>
        <dbReference type="PIRSR" id="PIRSR000097-2"/>
    </source>
</evidence>
<name>A0A210QP00_MIZYE</name>
<dbReference type="AlphaFoldDB" id="A0A210QP00"/>
<dbReference type="PROSITE" id="PS00062">
    <property type="entry name" value="ALDOKETO_REDUCTASE_2"/>
    <property type="match status" value="1"/>
</dbReference>
<dbReference type="Gene3D" id="3.20.20.100">
    <property type="entry name" value="NADP-dependent oxidoreductase domain"/>
    <property type="match status" value="1"/>
</dbReference>
<evidence type="ECO:0000313" key="8">
    <source>
        <dbReference type="EMBL" id="OWF50467.1"/>
    </source>
</evidence>
<feature type="active site" description="Proton donor" evidence="4">
    <location>
        <position position="69"/>
    </location>
</feature>
<feature type="domain" description="NADP-dependent oxidoreductase" evidence="7">
    <location>
        <begin position="37"/>
        <end position="319"/>
    </location>
</feature>
<evidence type="ECO:0000256" key="2">
    <source>
        <dbReference type="ARBA" id="ARBA00022857"/>
    </source>
</evidence>
<organism evidence="8 9">
    <name type="scientific">Mizuhopecten yessoensis</name>
    <name type="common">Japanese scallop</name>
    <name type="synonym">Patinopecten yessoensis</name>
    <dbReference type="NCBI Taxonomy" id="6573"/>
    <lineage>
        <taxon>Eukaryota</taxon>
        <taxon>Metazoa</taxon>
        <taxon>Spiralia</taxon>
        <taxon>Lophotrochozoa</taxon>
        <taxon>Mollusca</taxon>
        <taxon>Bivalvia</taxon>
        <taxon>Autobranchia</taxon>
        <taxon>Pteriomorphia</taxon>
        <taxon>Pectinida</taxon>
        <taxon>Pectinoidea</taxon>
        <taxon>Pectinidae</taxon>
        <taxon>Mizuhopecten</taxon>
    </lineage>
</organism>
<evidence type="ECO:0000256" key="4">
    <source>
        <dbReference type="PIRSR" id="PIRSR000097-1"/>
    </source>
</evidence>
<dbReference type="InterPro" id="IPR023210">
    <property type="entry name" value="NADP_OxRdtase_dom"/>
</dbReference>
<evidence type="ECO:0000313" key="9">
    <source>
        <dbReference type="Proteomes" id="UP000242188"/>
    </source>
</evidence>
<evidence type="ECO:0000259" key="7">
    <source>
        <dbReference type="Pfam" id="PF00248"/>
    </source>
</evidence>
<dbReference type="SUPFAM" id="SSF51430">
    <property type="entry name" value="NAD(P)-linked oxidoreductase"/>
    <property type="match status" value="1"/>
</dbReference>
<dbReference type="InterPro" id="IPR036812">
    <property type="entry name" value="NAD(P)_OxRdtase_dom_sf"/>
</dbReference>
<dbReference type="FunFam" id="3.20.20.100:FF:000006">
    <property type="entry name" value="Aldo-keto reductase family 1 member A1"/>
    <property type="match status" value="1"/>
</dbReference>
<dbReference type="EMBL" id="NEDP02002599">
    <property type="protein sequence ID" value="OWF50467.1"/>
    <property type="molecule type" value="Genomic_DNA"/>
</dbReference>
<comment type="similarity">
    <text evidence="1">Belongs to the aldo/keto reductase family.</text>
</comment>
<proteinExistence type="inferred from homology"/>
<evidence type="ECO:0000256" key="6">
    <source>
        <dbReference type="PIRSR" id="PIRSR000097-3"/>
    </source>
</evidence>
<dbReference type="PROSITE" id="PS00063">
    <property type="entry name" value="ALDOKETO_REDUCTASE_3"/>
    <property type="match status" value="1"/>
</dbReference>
<keyword evidence="9" id="KW-1185">Reference proteome</keyword>
<evidence type="ECO:0000256" key="3">
    <source>
        <dbReference type="ARBA" id="ARBA00023002"/>
    </source>
</evidence>
<accession>A0A210QP00</accession>
<dbReference type="PANTHER" id="PTHR11732">
    <property type="entry name" value="ALDO/KETO REDUCTASE"/>
    <property type="match status" value="1"/>
</dbReference>
<dbReference type="CDD" id="cd19154">
    <property type="entry name" value="AKR_AKR1G1_CeAKR"/>
    <property type="match status" value="1"/>
</dbReference>
<reference evidence="8 9" key="1">
    <citation type="journal article" date="2017" name="Nat. Ecol. Evol.">
        <title>Scallop genome provides insights into evolution of bilaterian karyotype and development.</title>
        <authorList>
            <person name="Wang S."/>
            <person name="Zhang J."/>
            <person name="Jiao W."/>
            <person name="Li J."/>
            <person name="Xun X."/>
            <person name="Sun Y."/>
            <person name="Guo X."/>
            <person name="Huan P."/>
            <person name="Dong B."/>
            <person name="Zhang L."/>
            <person name="Hu X."/>
            <person name="Sun X."/>
            <person name="Wang J."/>
            <person name="Zhao C."/>
            <person name="Wang Y."/>
            <person name="Wang D."/>
            <person name="Huang X."/>
            <person name="Wang R."/>
            <person name="Lv J."/>
            <person name="Li Y."/>
            <person name="Zhang Z."/>
            <person name="Liu B."/>
            <person name="Lu W."/>
            <person name="Hui Y."/>
            <person name="Liang J."/>
            <person name="Zhou Z."/>
            <person name="Hou R."/>
            <person name="Li X."/>
            <person name="Liu Y."/>
            <person name="Li H."/>
            <person name="Ning X."/>
            <person name="Lin Y."/>
            <person name="Zhao L."/>
            <person name="Xing Q."/>
            <person name="Dou J."/>
            <person name="Li Y."/>
            <person name="Mao J."/>
            <person name="Guo H."/>
            <person name="Dou H."/>
            <person name="Li T."/>
            <person name="Mu C."/>
            <person name="Jiang W."/>
            <person name="Fu Q."/>
            <person name="Fu X."/>
            <person name="Miao Y."/>
            <person name="Liu J."/>
            <person name="Yu Q."/>
            <person name="Li R."/>
            <person name="Liao H."/>
            <person name="Li X."/>
            <person name="Kong Y."/>
            <person name="Jiang Z."/>
            <person name="Chourrout D."/>
            <person name="Li R."/>
            <person name="Bao Z."/>
        </authorList>
    </citation>
    <scope>NUCLEOTIDE SEQUENCE [LARGE SCALE GENOMIC DNA]</scope>
    <source>
        <strain evidence="8 9">PY_sf001</strain>
    </source>
</reference>
<dbReference type="Proteomes" id="UP000242188">
    <property type="component" value="Unassembled WGS sequence"/>
</dbReference>
<evidence type="ECO:0000256" key="1">
    <source>
        <dbReference type="ARBA" id="ARBA00007905"/>
    </source>
</evidence>
<feature type="site" description="Lowers pKa of active site Tyr" evidence="6">
    <location>
        <position position="98"/>
    </location>
</feature>
<dbReference type="OrthoDB" id="416253at2759"/>
<dbReference type="PRINTS" id="PR00069">
    <property type="entry name" value="ALDKETRDTASE"/>
</dbReference>
<dbReference type="InterPro" id="IPR018170">
    <property type="entry name" value="Aldo/ket_reductase_CS"/>
</dbReference>
<dbReference type="InterPro" id="IPR020471">
    <property type="entry name" value="AKR"/>
</dbReference>
<dbReference type="PIRSF" id="PIRSF000097">
    <property type="entry name" value="AKR"/>
    <property type="match status" value="1"/>
</dbReference>
<gene>
    <name evidence="8" type="ORF">KP79_PYT19392</name>
</gene>
<dbReference type="GO" id="GO:0016491">
    <property type="term" value="F:oxidoreductase activity"/>
    <property type="evidence" value="ECO:0007669"/>
    <property type="project" value="UniProtKB-KW"/>
</dbReference>
<comment type="caution">
    <text evidence="8">The sequence shown here is derived from an EMBL/GenBank/DDBJ whole genome shotgun (WGS) entry which is preliminary data.</text>
</comment>
<protein>
    <submittedName>
        <fullName evidence="8">Alcohol dehydrogenase [NADP(+)] A</fullName>
    </submittedName>
</protein>
<keyword evidence="3" id="KW-0560">Oxidoreductase</keyword>
<dbReference type="PROSITE" id="PS00798">
    <property type="entry name" value="ALDOKETO_REDUCTASE_1"/>
    <property type="match status" value="1"/>
</dbReference>
<feature type="binding site" evidence="5">
    <location>
        <position position="131"/>
    </location>
    <ligand>
        <name>substrate</name>
    </ligand>
</feature>
<dbReference type="Pfam" id="PF00248">
    <property type="entry name" value="Aldo_ket_red"/>
    <property type="match status" value="1"/>
</dbReference>